<accession>A0A2A2G7N0</accession>
<protein>
    <recommendedName>
        <fullName evidence="2">ATP-grasp domain-containing protein</fullName>
    </recommendedName>
</protein>
<proteinExistence type="predicted"/>
<dbReference type="InterPro" id="IPR011761">
    <property type="entry name" value="ATP-grasp"/>
</dbReference>
<dbReference type="PROSITE" id="PS50975">
    <property type="entry name" value="ATP_GRASP"/>
    <property type="match status" value="1"/>
</dbReference>
<dbReference type="Proteomes" id="UP000218831">
    <property type="component" value="Unassembled WGS sequence"/>
</dbReference>
<evidence type="ECO:0000256" key="1">
    <source>
        <dbReference type="PROSITE-ProRule" id="PRU00409"/>
    </source>
</evidence>
<keyword evidence="4" id="KW-1185">Reference proteome</keyword>
<organism evidence="3 4">
    <name type="scientific">Fodinibius salipaludis</name>
    <dbReference type="NCBI Taxonomy" id="2032627"/>
    <lineage>
        <taxon>Bacteria</taxon>
        <taxon>Pseudomonadati</taxon>
        <taxon>Balneolota</taxon>
        <taxon>Balneolia</taxon>
        <taxon>Balneolales</taxon>
        <taxon>Balneolaceae</taxon>
        <taxon>Fodinibius</taxon>
    </lineage>
</organism>
<evidence type="ECO:0000313" key="3">
    <source>
        <dbReference type="EMBL" id="PAU92843.1"/>
    </source>
</evidence>
<dbReference type="GO" id="GO:0005524">
    <property type="term" value="F:ATP binding"/>
    <property type="evidence" value="ECO:0007669"/>
    <property type="project" value="UniProtKB-UniRule"/>
</dbReference>
<dbReference type="Pfam" id="PF14397">
    <property type="entry name" value="ATPgrasp_ST"/>
    <property type="match status" value="1"/>
</dbReference>
<name>A0A2A2G7N0_9BACT</name>
<evidence type="ECO:0000313" key="4">
    <source>
        <dbReference type="Proteomes" id="UP000218831"/>
    </source>
</evidence>
<dbReference type="SUPFAM" id="SSF56059">
    <property type="entry name" value="Glutathione synthetase ATP-binding domain-like"/>
    <property type="match status" value="1"/>
</dbReference>
<dbReference type="InterPro" id="IPR013815">
    <property type="entry name" value="ATP_grasp_subdomain_1"/>
</dbReference>
<comment type="caution">
    <text evidence="3">The sequence shown here is derived from an EMBL/GenBank/DDBJ whole genome shotgun (WGS) entry which is preliminary data.</text>
</comment>
<evidence type="ECO:0000259" key="2">
    <source>
        <dbReference type="PROSITE" id="PS50975"/>
    </source>
</evidence>
<dbReference type="GO" id="GO:0046872">
    <property type="term" value="F:metal ion binding"/>
    <property type="evidence" value="ECO:0007669"/>
    <property type="project" value="InterPro"/>
</dbReference>
<dbReference type="RefSeq" id="WP_095607499.1">
    <property type="nucleotide sequence ID" value="NZ_NSKE01000012.1"/>
</dbReference>
<dbReference type="Gene3D" id="3.30.1490.20">
    <property type="entry name" value="ATP-grasp fold, A domain"/>
    <property type="match status" value="1"/>
</dbReference>
<sequence>MVEIIKNIFINSRLDSKNKIKSLLLYLSRRRGVGKAWQNRYQRILEVNKFLDQPCDSSIESKHQRKWSTFRKKADLTTLRVCHNISGTTDSRIIPEDIFAADLEPTLINDNILHFFSHKSFYNRWFLNSGFPKDIFHRIQGEYYDCDFNKLSLSQLKKSLGEINFPVVLKPNKDTYGGSGICFVEDADHLFELCRERKNFVVQEQIQQHPFFERYHPVGLNTVRAYVYKSVSDDTHYILNATLRMGKGGSLDNESSGGIHTMIRDDGSLNGYAVDKHGTKYLKHPDSGLAFDDKIPEFKSLKELSKNIARQVYFGRVVGLDLCFDKDGRWRVVEVNTKGHTIRFSQYAGEPFFGEFTDEVIEYCRKNHWTLQ</sequence>
<dbReference type="EMBL" id="NSKE01000012">
    <property type="protein sequence ID" value="PAU92843.1"/>
    <property type="molecule type" value="Genomic_DNA"/>
</dbReference>
<keyword evidence="1" id="KW-0547">Nucleotide-binding</keyword>
<gene>
    <name evidence="3" type="ORF">CK503_14235</name>
</gene>
<keyword evidence="1" id="KW-0067">ATP-binding</keyword>
<feature type="domain" description="ATP-grasp" evidence="2">
    <location>
        <begin position="123"/>
        <end position="361"/>
    </location>
</feature>
<dbReference type="InterPro" id="IPR039523">
    <property type="entry name" value="RimK-rel_E_lig_ATP-grasp"/>
</dbReference>
<dbReference type="AlphaFoldDB" id="A0A2A2G7N0"/>
<reference evidence="3 4" key="1">
    <citation type="submission" date="2017-08" db="EMBL/GenBank/DDBJ databases">
        <title>Aliifodinibius alkalisoli sp. nov., isolated from saline alkaline soil.</title>
        <authorList>
            <person name="Liu D."/>
            <person name="Zhang G."/>
        </authorList>
    </citation>
    <scope>NUCLEOTIDE SEQUENCE [LARGE SCALE GENOMIC DNA]</scope>
    <source>
        <strain evidence="3 4">WN023</strain>
    </source>
</reference>
<dbReference type="OrthoDB" id="6315394at2"/>